<feature type="transmembrane region" description="Helical" evidence="1">
    <location>
        <begin position="126"/>
        <end position="145"/>
    </location>
</feature>
<protein>
    <submittedName>
        <fullName evidence="2">Uncharacterized protein</fullName>
    </submittedName>
</protein>
<dbReference type="AlphaFoldDB" id="A0A367RLY0"/>
<feature type="transmembrane region" description="Helical" evidence="1">
    <location>
        <begin position="38"/>
        <end position="66"/>
    </location>
</feature>
<accession>A0A367RLY0</accession>
<reference evidence="3" key="1">
    <citation type="submission" date="2016-04" db="EMBL/GenBank/DDBJ databases">
        <authorList>
            <person name="Tabuchi Yagui T.R."/>
        </authorList>
    </citation>
    <scope>NUCLEOTIDE SEQUENCE [LARGE SCALE GENOMIC DNA]</scope>
</reference>
<gene>
    <name evidence="2" type="ORF">A6769_11785</name>
</gene>
<evidence type="ECO:0000256" key="1">
    <source>
        <dbReference type="SAM" id="Phobius"/>
    </source>
</evidence>
<keyword evidence="1" id="KW-0812">Transmembrane</keyword>
<feature type="transmembrane region" description="Helical" evidence="1">
    <location>
        <begin position="6"/>
        <end position="26"/>
    </location>
</feature>
<name>A0A367RLY0_NOSPU</name>
<organism evidence="2 3">
    <name type="scientific">Nostoc punctiforme NIES-2108</name>
    <dbReference type="NCBI Taxonomy" id="1356359"/>
    <lineage>
        <taxon>Bacteria</taxon>
        <taxon>Bacillati</taxon>
        <taxon>Cyanobacteriota</taxon>
        <taxon>Cyanophyceae</taxon>
        <taxon>Nostocales</taxon>
        <taxon>Nostocaceae</taxon>
        <taxon>Nostoc</taxon>
    </lineage>
</organism>
<keyword evidence="1" id="KW-1133">Transmembrane helix</keyword>
<evidence type="ECO:0000313" key="3">
    <source>
        <dbReference type="Proteomes" id="UP000252085"/>
    </source>
</evidence>
<dbReference type="EMBL" id="LXQE01000136">
    <property type="protein sequence ID" value="RCJ37576.1"/>
    <property type="molecule type" value="Genomic_DNA"/>
</dbReference>
<proteinExistence type="predicted"/>
<comment type="caution">
    <text evidence="2">The sequence shown here is derived from an EMBL/GenBank/DDBJ whole genome shotgun (WGS) entry which is preliminary data.</text>
</comment>
<evidence type="ECO:0000313" key="2">
    <source>
        <dbReference type="EMBL" id="RCJ37576.1"/>
    </source>
</evidence>
<feature type="transmembrane region" description="Helical" evidence="1">
    <location>
        <begin position="86"/>
        <end position="105"/>
    </location>
</feature>
<dbReference type="Proteomes" id="UP000252085">
    <property type="component" value="Unassembled WGS sequence"/>
</dbReference>
<sequence length="198" mass="22920">MQNIPYQYRLLILFLLMGLIVAVDYWRNPTKPTKLQEYSFLIVSGLIGAGFGIVNDQITCTLSPAYFYYFKNIPYDSSFRWEVSEVGFQAGFFAGFLSYGIFLLVNQRRKLPLSYRQLLKMARYPITWAILVAQIAGFIFYYFQFPFFADQITPVVQPAEVSKFMLVWRIHIGLYIGAILGIVHGIVNICRRVLHLSL</sequence>
<keyword evidence="1" id="KW-0472">Membrane</keyword>
<feature type="transmembrane region" description="Helical" evidence="1">
    <location>
        <begin position="165"/>
        <end position="187"/>
    </location>
</feature>